<feature type="region of interest" description="Disordered" evidence="1">
    <location>
        <begin position="39"/>
        <end position="102"/>
    </location>
</feature>
<dbReference type="NCBIfam" id="TIGR02098">
    <property type="entry name" value="MJ0042_CXXC"/>
    <property type="match status" value="1"/>
</dbReference>
<feature type="transmembrane region" description="Helical" evidence="2">
    <location>
        <begin position="135"/>
        <end position="153"/>
    </location>
</feature>
<evidence type="ECO:0000256" key="1">
    <source>
        <dbReference type="SAM" id="MobiDB-lite"/>
    </source>
</evidence>
<evidence type="ECO:0008006" key="5">
    <source>
        <dbReference type="Google" id="ProtNLM"/>
    </source>
</evidence>
<organism evidence="3 4">
    <name type="scientific">Gemmata algarum</name>
    <dbReference type="NCBI Taxonomy" id="2975278"/>
    <lineage>
        <taxon>Bacteria</taxon>
        <taxon>Pseudomonadati</taxon>
        <taxon>Planctomycetota</taxon>
        <taxon>Planctomycetia</taxon>
        <taxon>Gemmatales</taxon>
        <taxon>Gemmataceae</taxon>
        <taxon>Gemmata</taxon>
    </lineage>
</organism>
<feature type="transmembrane region" description="Helical" evidence="2">
    <location>
        <begin position="165"/>
        <end position="188"/>
    </location>
</feature>
<evidence type="ECO:0000313" key="4">
    <source>
        <dbReference type="Proteomes" id="UP001272242"/>
    </source>
</evidence>
<sequence>MPNIRVTCPTCGTQLEVDAVHEGTEVECGNCLQVFVATTKKDRSPAPGRKTRESASRSGPPRDRADEEDDDRPSRRRRRGDDDDDDDDDYRPRRGDQIPSQPVAGMLLGGGIWALLMSFMAALSTTFLCCAWPGLWFAVVWGILAIVNGTSMFNKRFVDRPKALLIMQIIQIVNLDVVNLVLGIIGLASGGAGRGRHDD</sequence>
<feature type="compositionally biased region" description="Basic and acidic residues" evidence="1">
    <location>
        <begin position="39"/>
        <end position="65"/>
    </location>
</feature>
<dbReference type="Gene3D" id="2.20.28.160">
    <property type="match status" value="1"/>
</dbReference>
<evidence type="ECO:0000256" key="2">
    <source>
        <dbReference type="SAM" id="Phobius"/>
    </source>
</evidence>
<keyword evidence="2" id="KW-0472">Membrane</keyword>
<accession>A0ABU5F150</accession>
<comment type="caution">
    <text evidence="3">The sequence shown here is derived from an EMBL/GenBank/DDBJ whole genome shotgun (WGS) entry which is preliminary data.</text>
</comment>
<dbReference type="InterPro" id="IPR011723">
    <property type="entry name" value="Znf/thioredoxin_put"/>
</dbReference>
<keyword evidence="4" id="KW-1185">Reference proteome</keyword>
<feature type="transmembrane region" description="Helical" evidence="2">
    <location>
        <begin position="103"/>
        <end position="123"/>
    </location>
</feature>
<keyword evidence="2" id="KW-0812">Transmembrane</keyword>
<protein>
    <recommendedName>
        <fullName evidence="5">Zinc finger/thioredoxin putative domain-containing protein</fullName>
    </recommendedName>
</protein>
<reference evidence="4" key="1">
    <citation type="journal article" date="2023" name="Mar. Drugs">
        <title>Gemmata algarum, a Novel Planctomycete Isolated from an Algal Mat, Displays Antimicrobial Activity.</title>
        <authorList>
            <person name="Kumar G."/>
            <person name="Kallscheuer N."/>
            <person name="Kashif M."/>
            <person name="Ahamad S."/>
            <person name="Jagadeeshwari U."/>
            <person name="Pannikurungottu S."/>
            <person name="Haufschild T."/>
            <person name="Kabuu M."/>
            <person name="Sasikala C."/>
            <person name="Jogler C."/>
            <person name="Ramana C."/>
        </authorList>
    </citation>
    <scope>NUCLEOTIDE SEQUENCE [LARGE SCALE GENOMIC DNA]</scope>
    <source>
        <strain evidence="4">JC673</strain>
    </source>
</reference>
<evidence type="ECO:0000313" key="3">
    <source>
        <dbReference type="EMBL" id="MDY3559828.1"/>
    </source>
</evidence>
<proteinExistence type="predicted"/>
<name>A0ABU5F150_9BACT</name>
<dbReference type="EMBL" id="JAXBLV010000144">
    <property type="protein sequence ID" value="MDY3559828.1"/>
    <property type="molecule type" value="Genomic_DNA"/>
</dbReference>
<dbReference type="Proteomes" id="UP001272242">
    <property type="component" value="Unassembled WGS sequence"/>
</dbReference>
<dbReference type="RefSeq" id="WP_320686520.1">
    <property type="nucleotide sequence ID" value="NZ_JAXBLV010000144.1"/>
</dbReference>
<gene>
    <name evidence="3" type="ORF">R5W23_001000</name>
</gene>
<keyword evidence="2" id="KW-1133">Transmembrane helix</keyword>